<proteinExistence type="predicted"/>
<dbReference type="AlphaFoldDB" id="A0A9P9JMN0"/>
<dbReference type="Proteomes" id="UP000720189">
    <property type="component" value="Unassembled WGS sequence"/>
</dbReference>
<sequence length="71" mass="7616">LVLSSALERRQTSSNTATIDLFKGRGSPKHLASGFIYGIPDSGFGHSPTQIPDHFYSDMGFNYARAGGAQI</sequence>
<gene>
    <name evidence="1" type="ORF">BKA55DRAFT_486645</name>
</gene>
<dbReference type="OrthoDB" id="3445803at2759"/>
<dbReference type="EMBL" id="JAGMUX010000022">
    <property type="protein sequence ID" value="KAH7230622.1"/>
    <property type="molecule type" value="Genomic_DNA"/>
</dbReference>
<protein>
    <submittedName>
        <fullName evidence="1">Uncharacterized protein</fullName>
    </submittedName>
</protein>
<accession>A0A9P9JMN0</accession>
<dbReference type="GeneID" id="70216182"/>
<comment type="caution">
    <text evidence="1">The sequence shown here is derived from an EMBL/GenBank/DDBJ whole genome shotgun (WGS) entry which is preliminary data.</text>
</comment>
<name>A0A9P9JMN0_FUSRE</name>
<reference evidence="1" key="1">
    <citation type="journal article" date="2021" name="Nat. Commun.">
        <title>Genetic determinants of endophytism in the Arabidopsis root mycobiome.</title>
        <authorList>
            <person name="Mesny F."/>
            <person name="Miyauchi S."/>
            <person name="Thiergart T."/>
            <person name="Pickel B."/>
            <person name="Atanasova L."/>
            <person name="Karlsson M."/>
            <person name="Huettel B."/>
            <person name="Barry K.W."/>
            <person name="Haridas S."/>
            <person name="Chen C."/>
            <person name="Bauer D."/>
            <person name="Andreopoulos W."/>
            <person name="Pangilinan J."/>
            <person name="LaButti K."/>
            <person name="Riley R."/>
            <person name="Lipzen A."/>
            <person name="Clum A."/>
            <person name="Drula E."/>
            <person name="Henrissat B."/>
            <person name="Kohler A."/>
            <person name="Grigoriev I.V."/>
            <person name="Martin F.M."/>
            <person name="Hacquard S."/>
        </authorList>
    </citation>
    <scope>NUCLEOTIDE SEQUENCE</scope>
    <source>
        <strain evidence="1">MPI-CAGE-AT-0023</strain>
    </source>
</reference>
<evidence type="ECO:0000313" key="2">
    <source>
        <dbReference type="Proteomes" id="UP000720189"/>
    </source>
</evidence>
<keyword evidence="2" id="KW-1185">Reference proteome</keyword>
<dbReference type="RefSeq" id="XP_046043260.1">
    <property type="nucleotide sequence ID" value="XM_046186228.1"/>
</dbReference>
<feature type="non-terminal residue" evidence="1">
    <location>
        <position position="71"/>
    </location>
</feature>
<organism evidence="1 2">
    <name type="scientific">Fusarium redolens</name>
    <dbReference type="NCBI Taxonomy" id="48865"/>
    <lineage>
        <taxon>Eukaryota</taxon>
        <taxon>Fungi</taxon>
        <taxon>Dikarya</taxon>
        <taxon>Ascomycota</taxon>
        <taxon>Pezizomycotina</taxon>
        <taxon>Sordariomycetes</taxon>
        <taxon>Hypocreomycetidae</taxon>
        <taxon>Hypocreales</taxon>
        <taxon>Nectriaceae</taxon>
        <taxon>Fusarium</taxon>
        <taxon>Fusarium redolens species complex</taxon>
    </lineage>
</organism>
<evidence type="ECO:0000313" key="1">
    <source>
        <dbReference type="EMBL" id="KAH7230622.1"/>
    </source>
</evidence>
<feature type="non-terminal residue" evidence="1">
    <location>
        <position position="1"/>
    </location>
</feature>